<dbReference type="Gramene" id="MELO3C028951.2.1">
    <property type="protein sequence ID" value="MELO3C028951.2.1"/>
    <property type="gene ID" value="MELO3C028951.2"/>
</dbReference>
<reference evidence="1" key="1">
    <citation type="submission" date="2023-03" db="UniProtKB">
        <authorList>
            <consortium name="EnsemblPlants"/>
        </authorList>
    </citation>
    <scope>IDENTIFICATION</scope>
</reference>
<proteinExistence type="predicted"/>
<evidence type="ECO:0000313" key="1">
    <source>
        <dbReference type="EnsemblPlants" id="MELO3C028951.2.1"/>
    </source>
</evidence>
<sequence length="79" mass="8897">MSKVRVRIVHGRDEDFSSFHETGVLPTPKNVGENEKYVEKGYPDVSNGVGKNVGRKASREAFRRVGTASGKPLFRRFFL</sequence>
<name>A0A9I9E573_CUCME</name>
<dbReference type="EnsemblPlants" id="MELO3C028951.2.1">
    <property type="protein sequence ID" value="MELO3C028951.2.1"/>
    <property type="gene ID" value="MELO3C028951.2"/>
</dbReference>
<protein>
    <submittedName>
        <fullName evidence="1">Uncharacterized protein</fullName>
    </submittedName>
</protein>
<organism evidence="1">
    <name type="scientific">Cucumis melo</name>
    <name type="common">Muskmelon</name>
    <dbReference type="NCBI Taxonomy" id="3656"/>
    <lineage>
        <taxon>Eukaryota</taxon>
        <taxon>Viridiplantae</taxon>
        <taxon>Streptophyta</taxon>
        <taxon>Embryophyta</taxon>
        <taxon>Tracheophyta</taxon>
        <taxon>Spermatophyta</taxon>
        <taxon>Magnoliopsida</taxon>
        <taxon>eudicotyledons</taxon>
        <taxon>Gunneridae</taxon>
        <taxon>Pentapetalae</taxon>
        <taxon>rosids</taxon>
        <taxon>fabids</taxon>
        <taxon>Cucurbitales</taxon>
        <taxon>Cucurbitaceae</taxon>
        <taxon>Benincaseae</taxon>
        <taxon>Cucumis</taxon>
    </lineage>
</organism>
<accession>A0A9I9E573</accession>
<dbReference type="AlphaFoldDB" id="A0A9I9E573"/>